<feature type="signal peptide" evidence="3">
    <location>
        <begin position="1"/>
        <end position="19"/>
    </location>
</feature>
<evidence type="ECO:0000313" key="6">
    <source>
        <dbReference type="Proteomes" id="UP001419910"/>
    </source>
</evidence>
<accession>A0ABU9XZV2</accession>
<dbReference type="GO" id="GO:0016787">
    <property type="term" value="F:hydrolase activity"/>
    <property type="evidence" value="ECO:0007669"/>
    <property type="project" value="UniProtKB-KW"/>
</dbReference>
<keyword evidence="1 5" id="KW-0378">Hydrolase</keyword>
<sequence>MRLSLTAALLAAAATPAFAAPLHQYAGLALSQKGDRIATIESSEGNPHGVITLRDAKEGHILRTIDPCAKCTYSGLSFAADGSLAFLERDRAAATVTLLLDDGKAQRTIATIEGVAQTPRFSRDGKRIALLVTIGAAKESGATQAGVRQVGEIGEKNDEQRIAVFDVAGSPVAAAEVKPVSPADRYVYEYDWTPDGAGFVATTALGNGDNNWWVATLDAIDSATGAVRNIAAPKTQINFPRVSPDGKTIAYIGGLMSDFGSVGGDVWTVPFAGGAPRDVTDKSNYTVTSIAWPGSSVRGTVLRGDSAGLLNASGTRGSAVGWSRPASFGAGDGHAVFSADGKTVAMVVQDYTHAPAIFAGPTDAPVQITHDNDAQPALVKATSVTWRNEGYSVQGWLLAPADADPAKKAPMITVVHGGPSAANVPNYVSRGTFTALLKAGYYVFFPNPRGSYGQGEAFTAANKRDFGGGDLRDILAGIDAVEKVAPVDDARLGLTGGSYGGFMAMWANTQTNRFKAIVAGAGLSNWISYYGTNGIDQWMLPFFGKTMYDDPKAYEDVSAIYFMKKAKTPTFIYVGERDIEVPPTQSVEYWHALKDQGVDTSLVIYPEEGHGIRNPANATDVTRRTIAWFDKYLGEKK</sequence>
<dbReference type="InterPro" id="IPR029058">
    <property type="entry name" value="AB_hydrolase_fold"/>
</dbReference>
<comment type="caution">
    <text evidence="5">The sequence shown here is derived from an EMBL/GenBank/DDBJ whole genome shotgun (WGS) entry which is preliminary data.</text>
</comment>
<dbReference type="Gene3D" id="2.120.10.60">
    <property type="entry name" value="Tricorn protease N-terminal domain"/>
    <property type="match status" value="1"/>
</dbReference>
<dbReference type="PANTHER" id="PTHR42776:SF27">
    <property type="entry name" value="DIPEPTIDYL PEPTIDASE FAMILY MEMBER 6"/>
    <property type="match status" value="1"/>
</dbReference>
<dbReference type="SUPFAM" id="SSF82171">
    <property type="entry name" value="DPP6 N-terminal domain-like"/>
    <property type="match status" value="1"/>
</dbReference>
<dbReference type="RefSeq" id="WP_343891705.1">
    <property type="nucleotide sequence ID" value="NZ_BAAAEH010000047.1"/>
</dbReference>
<keyword evidence="2" id="KW-0645">Protease</keyword>
<dbReference type="InterPro" id="IPR011659">
    <property type="entry name" value="WD40"/>
</dbReference>
<dbReference type="Pfam" id="PF07676">
    <property type="entry name" value="PD40"/>
    <property type="match status" value="1"/>
</dbReference>
<dbReference type="Proteomes" id="UP001419910">
    <property type="component" value="Unassembled WGS sequence"/>
</dbReference>
<dbReference type="Gene3D" id="3.40.50.1820">
    <property type="entry name" value="alpha/beta hydrolase"/>
    <property type="match status" value="1"/>
</dbReference>
<keyword evidence="6" id="KW-1185">Reference proteome</keyword>
<name>A0ABU9XZV2_9SPHN</name>
<keyword evidence="2" id="KW-0720">Serine protease</keyword>
<evidence type="ECO:0000256" key="3">
    <source>
        <dbReference type="SAM" id="SignalP"/>
    </source>
</evidence>
<proteinExistence type="predicted"/>
<dbReference type="EC" id="3.4.-.-" evidence="5"/>
<dbReference type="EMBL" id="JBDIME010000003">
    <property type="protein sequence ID" value="MEN2789047.1"/>
    <property type="molecule type" value="Genomic_DNA"/>
</dbReference>
<dbReference type="SUPFAM" id="SSF53474">
    <property type="entry name" value="alpha/beta-Hydrolases"/>
    <property type="match status" value="1"/>
</dbReference>
<evidence type="ECO:0000256" key="1">
    <source>
        <dbReference type="ARBA" id="ARBA00022801"/>
    </source>
</evidence>
<protein>
    <submittedName>
        <fullName evidence="5">S9 family peptidase</fullName>
        <ecNumber evidence="5">3.4.-.-</ecNumber>
    </submittedName>
</protein>
<dbReference type="InterPro" id="IPR011042">
    <property type="entry name" value="6-blade_b-propeller_TolB-like"/>
</dbReference>
<dbReference type="InterPro" id="IPR001375">
    <property type="entry name" value="Peptidase_S9_cat"/>
</dbReference>
<reference evidence="5 6" key="1">
    <citation type="submission" date="2024-05" db="EMBL/GenBank/DDBJ databases">
        <authorList>
            <person name="Liu Q."/>
            <person name="Xin Y.-H."/>
        </authorList>
    </citation>
    <scope>NUCLEOTIDE SEQUENCE [LARGE SCALE GENOMIC DNA]</scope>
    <source>
        <strain evidence="5 6">CGMCC 1.10181</strain>
    </source>
</reference>
<evidence type="ECO:0000313" key="5">
    <source>
        <dbReference type="EMBL" id="MEN2789047.1"/>
    </source>
</evidence>
<organism evidence="5 6">
    <name type="scientific">Sphingomonas oligophenolica</name>
    <dbReference type="NCBI Taxonomy" id="301154"/>
    <lineage>
        <taxon>Bacteria</taxon>
        <taxon>Pseudomonadati</taxon>
        <taxon>Pseudomonadota</taxon>
        <taxon>Alphaproteobacteria</taxon>
        <taxon>Sphingomonadales</taxon>
        <taxon>Sphingomonadaceae</taxon>
        <taxon>Sphingomonas</taxon>
    </lineage>
</organism>
<feature type="chain" id="PRO_5046946413" evidence="3">
    <location>
        <begin position="20"/>
        <end position="637"/>
    </location>
</feature>
<dbReference type="Pfam" id="PF00326">
    <property type="entry name" value="Peptidase_S9"/>
    <property type="match status" value="1"/>
</dbReference>
<evidence type="ECO:0000256" key="2">
    <source>
        <dbReference type="ARBA" id="ARBA00022825"/>
    </source>
</evidence>
<dbReference type="Gene3D" id="2.120.10.30">
    <property type="entry name" value="TolB, C-terminal domain"/>
    <property type="match status" value="1"/>
</dbReference>
<dbReference type="PANTHER" id="PTHR42776">
    <property type="entry name" value="SERINE PEPTIDASE S9 FAMILY MEMBER"/>
    <property type="match status" value="1"/>
</dbReference>
<evidence type="ECO:0000259" key="4">
    <source>
        <dbReference type="Pfam" id="PF00326"/>
    </source>
</evidence>
<keyword evidence="3" id="KW-0732">Signal</keyword>
<feature type="domain" description="Peptidase S9 prolyl oligopeptidase catalytic" evidence="4">
    <location>
        <begin position="435"/>
        <end position="635"/>
    </location>
</feature>
<gene>
    <name evidence="5" type="ORF">ABC974_05370</name>
</gene>